<protein>
    <submittedName>
        <fullName evidence="1">Uncharacterized protein</fullName>
    </submittedName>
</protein>
<evidence type="ECO:0000313" key="1">
    <source>
        <dbReference type="EMBL" id="KAK7380406.1"/>
    </source>
</evidence>
<proteinExistence type="predicted"/>
<evidence type="ECO:0000313" key="2">
    <source>
        <dbReference type="Proteomes" id="UP001386955"/>
    </source>
</evidence>
<name>A0AAN9RPC1_PSOTE</name>
<dbReference type="Proteomes" id="UP001386955">
    <property type="component" value="Unassembled WGS sequence"/>
</dbReference>
<keyword evidence="2" id="KW-1185">Reference proteome</keyword>
<accession>A0AAN9RPC1</accession>
<dbReference type="AlphaFoldDB" id="A0AAN9RPC1"/>
<sequence length="104" mass="11476">MAKFCAAAAAAPNRVAADGDLPPEVKLDMVFEVSDCGRGYCGDFFAREQELHDSATNALNLRSYHHNYLDGRAGLSLHQQPFPLSESHCKFKSGNEVEAFCHHH</sequence>
<gene>
    <name evidence="1" type="ORF">VNO78_32916</name>
</gene>
<reference evidence="1 2" key="1">
    <citation type="submission" date="2024-01" db="EMBL/GenBank/DDBJ databases">
        <title>The genomes of 5 underutilized Papilionoideae crops provide insights into root nodulation and disease resistanc.</title>
        <authorList>
            <person name="Jiang F."/>
        </authorList>
    </citation>
    <scope>NUCLEOTIDE SEQUENCE [LARGE SCALE GENOMIC DNA]</scope>
    <source>
        <strain evidence="1">DUOXIRENSHENG_FW03</strain>
        <tissue evidence="1">Leaves</tissue>
    </source>
</reference>
<comment type="caution">
    <text evidence="1">The sequence shown here is derived from an EMBL/GenBank/DDBJ whole genome shotgun (WGS) entry which is preliminary data.</text>
</comment>
<dbReference type="EMBL" id="JAYMYS010000009">
    <property type="protein sequence ID" value="KAK7380406.1"/>
    <property type="molecule type" value="Genomic_DNA"/>
</dbReference>
<organism evidence="1 2">
    <name type="scientific">Psophocarpus tetragonolobus</name>
    <name type="common">Winged bean</name>
    <name type="synonym">Dolichos tetragonolobus</name>
    <dbReference type="NCBI Taxonomy" id="3891"/>
    <lineage>
        <taxon>Eukaryota</taxon>
        <taxon>Viridiplantae</taxon>
        <taxon>Streptophyta</taxon>
        <taxon>Embryophyta</taxon>
        <taxon>Tracheophyta</taxon>
        <taxon>Spermatophyta</taxon>
        <taxon>Magnoliopsida</taxon>
        <taxon>eudicotyledons</taxon>
        <taxon>Gunneridae</taxon>
        <taxon>Pentapetalae</taxon>
        <taxon>rosids</taxon>
        <taxon>fabids</taxon>
        <taxon>Fabales</taxon>
        <taxon>Fabaceae</taxon>
        <taxon>Papilionoideae</taxon>
        <taxon>50 kb inversion clade</taxon>
        <taxon>NPAAA clade</taxon>
        <taxon>indigoferoid/millettioid clade</taxon>
        <taxon>Phaseoleae</taxon>
        <taxon>Psophocarpus</taxon>
    </lineage>
</organism>